<dbReference type="EMBL" id="BAABFL010000025">
    <property type="protein sequence ID" value="GAA4648108.1"/>
    <property type="molecule type" value="Genomic_DNA"/>
</dbReference>
<reference evidence="2" key="1">
    <citation type="journal article" date="2019" name="Int. J. Syst. Evol. Microbiol.">
        <title>The Global Catalogue of Microorganisms (GCM) 10K type strain sequencing project: providing services to taxonomists for standard genome sequencing and annotation.</title>
        <authorList>
            <consortium name="The Broad Institute Genomics Platform"/>
            <consortium name="The Broad Institute Genome Sequencing Center for Infectious Disease"/>
            <person name="Wu L."/>
            <person name="Ma J."/>
        </authorList>
    </citation>
    <scope>NUCLEOTIDE SEQUENCE [LARGE SCALE GENOMIC DNA]</scope>
    <source>
        <strain evidence="2">JCM 17805</strain>
    </source>
</reference>
<gene>
    <name evidence="1" type="ORF">GCM10023116_03720</name>
</gene>
<proteinExistence type="predicted"/>
<accession>A0ABP8UW17</accession>
<protein>
    <recommendedName>
        <fullName evidence="3">Excisionase</fullName>
    </recommendedName>
</protein>
<sequence>MTRFVLIKKFCELTGYTPKAVERKIENGVWLKGRVWVKAPDGRRLVNMEEYDKWVEENQR</sequence>
<evidence type="ECO:0000313" key="2">
    <source>
        <dbReference type="Proteomes" id="UP001500604"/>
    </source>
</evidence>
<keyword evidence="2" id="KW-1185">Reference proteome</keyword>
<evidence type="ECO:0008006" key="3">
    <source>
        <dbReference type="Google" id="ProtNLM"/>
    </source>
</evidence>
<evidence type="ECO:0000313" key="1">
    <source>
        <dbReference type="EMBL" id="GAA4648108.1"/>
    </source>
</evidence>
<name>A0ABP8UW17_9GAMM</name>
<organism evidence="1 2">
    <name type="scientific">Kistimonas scapharcae</name>
    <dbReference type="NCBI Taxonomy" id="1036133"/>
    <lineage>
        <taxon>Bacteria</taxon>
        <taxon>Pseudomonadati</taxon>
        <taxon>Pseudomonadota</taxon>
        <taxon>Gammaproteobacteria</taxon>
        <taxon>Oceanospirillales</taxon>
        <taxon>Endozoicomonadaceae</taxon>
        <taxon>Kistimonas</taxon>
    </lineage>
</organism>
<comment type="caution">
    <text evidence="1">The sequence shown here is derived from an EMBL/GenBank/DDBJ whole genome shotgun (WGS) entry which is preliminary data.</text>
</comment>
<dbReference type="RefSeq" id="WP_345193329.1">
    <property type="nucleotide sequence ID" value="NZ_BAABFL010000025.1"/>
</dbReference>
<dbReference type="Proteomes" id="UP001500604">
    <property type="component" value="Unassembled WGS sequence"/>
</dbReference>